<feature type="binding site" evidence="9">
    <location>
        <position position="82"/>
    </location>
    <ligand>
        <name>glycerol</name>
        <dbReference type="ChEBI" id="CHEBI:17754"/>
    </ligand>
</feature>
<feature type="binding site" evidence="9">
    <location>
        <position position="13"/>
    </location>
    <ligand>
        <name>ATP</name>
        <dbReference type="ChEBI" id="CHEBI:30616"/>
    </ligand>
</feature>
<feature type="binding site" evidence="9">
    <location>
        <position position="305"/>
    </location>
    <ligand>
        <name>ADP</name>
        <dbReference type="ChEBI" id="CHEBI:456216"/>
    </ligand>
</feature>
<dbReference type="PANTHER" id="PTHR10196:SF78">
    <property type="entry name" value="GLYCEROL KINASE"/>
    <property type="match status" value="1"/>
</dbReference>
<feature type="binding site" evidence="9">
    <location>
        <position position="12"/>
    </location>
    <ligand>
        <name>ATP</name>
        <dbReference type="ChEBI" id="CHEBI:30616"/>
    </ligand>
</feature>
<dbReference type="PROSITE" id="PS00445">
    <property type="entry name" value="FGGY_KINASES_2"/>
    <property type="match status" value="1"/>
</dbReference>
<feature type="binding site" evidence="9">
    <location>
        <position position="15"/>
    </location>
    <ligand>
        <name>ADP</name>
        <dbReference type="ChEBI" id="CHEBI:456216"/>
    </ligand>
</feature>
<keyword evidence="7 9" id="KW-0067">ATP-binding</keyword>
<feature type="binding site" evidence="9">
    <location>
        <position position="11"/>
    </location>
    <ligand>
        <name>ADP</name>
        <dbReference type="ChEBI" id="CHEBI:456216"/>
    </ligand>
</feature>
<dbReference type="InterPro" id="IPR043129">
    <property type="entry name" value="ATPase_NBD"/>
</dbReference>
<accession>A0A8J7S919</accession>
<dbReference type="UniPathway" id="UPA00618">
    <property type="reaction ID" value="UER00672"/>
</dbReference>
<dbReference type="PANTHER" id="PTHR10196">
    <property type="entry name" value="SUGAR KINASE"/>
    <property type="match status" value="1"/>
</dbReference>
<dbReference type="EMBL" id="JAEMHM010000033">
    <property type="protein sequence ID" value="MBJ6727927.1"/>
    <property type="molecule type" value="Genomic_DNA"/>
</dbReference>
<proteinExistence type="inferred from homology"/>
<feature type="binding site" evidence="9">
    <location>
        <position position="241"/>
    </location>
    <ligand>
        <name>sn-glycerol 3-phosphate</name>
        <dbReference type="ChEBI" id="CHEBI:57597"/>
    </ligand>
</feature>
<keyword evidence="3 9" id="KW-0808">Transferase</keyword>
<evidence type="ECO:0000256" key="4">
    <source>
        <dbReference type="ARBA" id="ARBA00022741"/>
    </source>
</evidence>
<feature type="binding site" evidence="9">
    <location>
        <position position="263"/>
    </location>
    <ligand>
        <name>ADP</name>
        <dbReference type="ChEBI" id="CHEBI:456216"/>
    </ligand>
</feature>
<name>A0A8J7S919_9BACT</name>
<dbReference type="SUPFAM" id="SSF53067">
    <property type="entry name" value="Actin-like ATPase domain"/>
    <property type="match status" value="2"/>
</dbReference>
<feature type="binding site" evidence="9">
    <location>
        <position position="82"/>
    </location>
    <ligand>
        <name>sn-glycerol 3-phosphate</name>
        <dbReference type="ChEBI" id="CHEBI:57597"/>
    </ligand>
</feature>
<evidence type="ECO:0000256" key="5">
    <source>
        <dbReference type="ARBA" id="ARBA00022777"/>
    </source>
</evidence>
<comment type="pathway">
    <text evidence="1 9">Polyol metabolism; glycerol degradation via glycerol kinase pathway; sn-glycerol 3-phosphate from glycerol: step 1/1.</text>
</comment>
<organism evidence="13 14">
    <name type="scientific">Geomesophilobacter sediminis</name>
    <dbReference type="NCBI Taxonomy" id="2798584"/>
    <lineage>
        <taxon>Bacteria</taxon>
        <taxon>Pseudomonadati</taxon>
        <taxon>Thermodesulfobacteriota</taxon>
        <taxon>Desulfuromonadia</taxon>
        <taxon>Geobacterales</taxon>
        <taxon>Geobacteraceae</taxon>
        <taxon>Geomesophilobacter</taxon>
    </lineage>
</organism>
<feature type="binding site" evidence="9">
    <location>
        <position position="241"/>
    </location>
    <ligand>
        <name>glycerol</name>
        <dbReference type="ChEBI" id="CHEBI:17754"/>
    </ligand>
</feature>
<dbReference type="GO" id="GO:0005829">
    <property type="term" value="C:cytosol"/>
    <property type="evidence" value="ECO:0007669"/>
    <property type="project" value="TreeGrafter"/>
</dbReference>
<keyword evidence="6 9" id="KW-0319">Glycerol metabolism</keyword>
<feature type="binding site" evidence="9">
    <location>
        <position position="305"/>
    </location>
    <ligand>
        <name>ATP</name>
        <dbReference type="ChEBI" id="CHEBI:30616"/>
    </ligand>
</feature>
<feature type="binding site" evidence="9">
    <location>
        <position position="133"/>
    </location>
    <ligand>
        <name>sn-glycerol 3-phosphate</name>
        <dbReference type="ChEBI" id="CHEBI:57597"/>
    </ligand>
</feature>
<gene>
    <name evidence="9 13" type="primary">glpK</name>
    <name evidence="13" type="ORF">JFN93_24730</name>
</gene>
<dbReference type="GO" id="GO:0004370">
    <property type="term" value="F:glycerol kinase activity"/>
    <property type="evidence" value="ECO:0007669"/>
    <property type="project" value="UniProtKB-UniRule"/>
</dbReference>
<keyword evidence="5 9" id="KW-0418">Kinase</keyword>
<feature type="binding site" evidence="9">
    <location>
        <position position="242"/>
    </location>
    <ligand>
        <name>glycerol</name>
        <dbReference type="ChEBI" id="CHEBI:17754"/>
    </ligand>
</feature>
<dbReference type="Proteomes" id="UP000636888">
    <property type="component" value="Unassembled WGS sequence"/>
</dbReference>
<evidence type="ECO:0000259" key="11">
    <source>
        <dbReference type="Pfam" id="PF00370"/>
    </source>
</evidence>
<dbReference type="FunFam" id="3.30.420.40:FF:000007">
    <property type="entry name" value="Glycerol kinase"/>
    <property type="match status" value="1"/>
</dbReference>
<dbReference type="CDD" id="cd07786">
    <property type="entry name" value="FGGY_EcGK_like"/>
    <property type="match status" value="1"/>
</dbReference>
<dbReference type="Pfam" id="PF00370">
    <property type="entry name" value="FGGY_N"/>
    <property type="match status" value="1"/>
</dbReference>
<dbReference type="NCBIfam" id="TIGR01311">
    <property type="entry name" value="glycerol_kin"/>
    <property type="match status" value="1"/>
</dbReference>
<evidence type="ECO:0000256" key="3">
    <source>
        <dbReference type="ARBA" id="ARBA00022679"/>
    </source>
</evidence>
<dbReference type="NCBIfam" id="NF000756">
    <property type="entry name" value="PRK00047.1"/>
    <property type="match status" value="1"/>
</dbReference>
<dbReference type="InterPro" id="IPR018485">
    <property type="entry name" value="FGGY_C"/>
</dbReference>
<evidence type="ECO:0000259" key="12">
    <source>
        <dbReference type="Pfam" id="PF02782"/>
    </source>
</evidence>
<feature type="binding site" evidence="9">
    <location>
        <position position="81"/>
    </location>
    <ligand>
        <name>sn-glycerol 3-phosphate</name>
        <dbReference type="ChEBI" id="CHEBI:57597"/>
    </ligand>
</feature>
<feature type="binding site" evidence="9">
    <location>
        <position position="133"/>
    </location>
    <ligand>
        <name>glycerol</name>
        <dbReference type="ChEBI" id="CHEBI:17754"/>
    </ligand>
</feature>
<dbReference type="InterPro" id="IPR000577">
    <property type="entry name" value="Carb_kinase_FGGY"/>
</dbReference>
<dbReference type="InterPro" id="IPR005999">
    <property type="entry name" value="Glycerol_kin"/>
</dbReference>
<dbReference type="GO" id="GO:0019563">
    <property type="term" value="P:glycerol catabolic process"/>
    <property type="evidence" value="ECO:0007669"/>
    <property type="project" value="UniProtKB-UniRule"/>
</dbReference>
<evidence type="ECO:0000313" key="13">
    <source>
        <dbReference type="EMBL" id="MBJ6727927.1"/>
    </source>
</evidence>
<evidence type="ECO:0000256" key="10">
    <source>
        <dbReference type="RuleBase" id="RU003733"/>
    </source>
</evidence>
<feature type="domain" description="Carbohydrate kinase FGGY C-terminal" evidence="12">
    <location>
        <begin position="258"/>
        <end position="445"/>
    </location>
</feature>
<feature type="binding site" evidence="9">
    <location>
        <position position="309"/>
    </location>
    <ligand>
        <name>ATP</name>
        <dbReference type="ChEBI" id="CHEBI:30616"/>
    </ligand>
</feature>
<dbReference type="HAMAP" id="MF_00186">
    <property type="entry name" value="Glycerol_kin"/>
    <property type="match status" value="1"/>
</dbReference>
<keyword evidence="14" id="KW-1185">Reference proteome</keyword>
<reference evidence="13" key="1">
    <citation type="submission" date="2020-12" db="EMBL/GenBank/DDBJ databases">
        <title>Geomonas sp. Red875, isolated from river sediment.</title>
        <authorList>
            <person name="Xu Z."/>
            <person name="Zhang Z."/>
            <person name="Masuda Y."/>
            <person name="Itoh H."/>
            <person name="Senoo K."/>
        </authorList>
    </citation>
    <scope>NUCLEOTIDE SEQUENCE</scope>
    <source>
        <strain evidence="13">Red875</strain>
    </source>
</reference>
<evidence type="ECO:0000256" key="7">
    <source>
        <dbReference type="ARBA" id="ARBA00022840"/>
    </source>
</evidence>
<keyword evidence="4 9" id="KW-0547">Nucleotide-binding</keyword>
<comment type="catalytic activity">
    <reaction evidence="8 9">
        <text>glycerol + ATP = sn-glycerol 3-phosphate + ADP + H(+)</text>
        <dbReference type="Rhea" id="RHEA:21644"/>
        <dbReference type="ChEBI" id="CHEBI:15378"/>
        <dbReference type="ChEBI" id="CHEBI:17754"/>
        <dbReference type="ChEBI" id="CHEBI:30616"/>
        <dbReference type="ChEBI" id="CHEBI:57597"/>
        <dbReference type="ChEBI" id="CHEBI:456216"/>
        <dbReference type="EC" id="2.7.1.30"/>
    </reaction>
</comment>
<feature type="binding site" evidence="9">
    <location>
        <position position="11"/>
    </location>
    <ligand>
        <name>sn-glycerol 3-phosphate</name>
        <dbReference type="ChEBI" id="CHEBI:57597"/>
    </ligand>
</feature>
<dbReference type="AlphaFoldDB" id="A0A8J7S919"/>
<dbReference type="Pfam" id="PF02782">
    <property type="entry name" value="FGGY_C"/>
    <property type="match status" value="1"/>
</dbReference>
<dbReference type="PIRSF" id="PIRSF000538">
    <property type="entry name" value="GlpK"/>
    <property type="match status" value="1"/>
</dbReference>
<evidence type="ECO:0000256" key="9">
    <source>
        <dbReference type="HAMAP-Rule" id="MF_00186"/>
    </source>
</evidence>
<feature type="binding site" evidence="9">
    <location>
        <position position="406"/>
    </location>
    <ligand>
        <name>ATP</name>
        <dbReference type="ChEBI" id="CHEBI:30616"/>
    </ligand>
</feature>
<feature type="binding site" evidence="9">
    <location>
        <position position="406"/>
    </location>
    <ligand>
        <name>ADP</name>
        <dbReference type="ChEBI" id="CHEBI:456216"/>
    </ligand>
</feature>
<dbReference type="FunFam" id="3.30.420.40:FF:000008">
    <property type="entry name" value="Glycerol kinase"/>
    <property type="match status" value="1"/>
</dbReference>
<dbReference type="GO" id="GO:0005524">
    <property type="term" value="F:ATP binding"/>
    <property type="evidence" value="ECO:0007669"/>
    <property type="project" value="UniProtKB-UniRule"/>
</dbReference>
<comment type="activity regulation">
    <text evidence="9">Inhibited by fructose 1,6-bisphosphate (FBP).</text>
</comment>
<evidence type="ECO:0000313" key="14">
    <source>
        <dbReference type="Proteomes" id="UP000636888"/>
    </source>
</evidence>
<feature type="binding site" evidence="9">
    <location>
        <position position="81"/>
    </location>
    <ligand>
        <name>glycerol</name>
        <dbReference type="ChEBI" id="CHEBI:17754"/>
    </ligand>
</feature>
<dbReference type="RefSeq" id="WP_199387066.1">
    <property type="nucleotide sequence ID" value="NZ_JAEMHM010000033.1"/>
</dbReference>
<feature type="binding site" evidence="9">
    <location>
        <position position="410"/>
    </location>
    <ligand>
        <name>ADP</name>
        <dbReference type="ChEBI" id="CHEBI:456216"/>
    </ligand>
</feature>
<dbReference type="Gene3D" id="3.30.420.40">
    <property type="match status" value="2"/>
</dbReference>
<evidence type="ECO:0000256" key="2">
    <source>
        <dbReference type="ARBA" id="ARBA00009156"/>
    </source>
</evidence>
<dbReference type="InterPro" id="IPR018484">
    <property type="entry name" value="FGGY_N"/>
</dbReference>
<sequence length="494" mass="52870">MPYLLALDQGTTSSRTVLYDSDGRVIASAQKEFPQYYPQPGWVEHDAEEIWASQEATLREVLGRCGVPLSEIAGVGISNQRETTIVWERDTGRPLSRAIVWQDRRTAERTEAMKGAGEERGIREKTGLLLDPYFSATKLAWLLESVDGLRERGARGEVCFGTVDSWLIYRLSGGRVHVTDVSNASRTLLFNIHTLQWDPELLARFGIPAAMLPEVLPCAASFARCALPGLEGLVVTGVAGDQQAALFGQGCFAAGMAKATYGTGAFIVMNSGKEPVLGEGVLTTIGWQLGNEVCYALEGSVFIAGAALQWLRDGLGILASSAEAEALARSVPDNGGVYFVPALTGLGTPYWDPFARGVIAGLTRGSGRGHLVRAALEAIAYQTCDAIEAMERAGNIPVQALRVDGGAAANDLLLQFQADLLGVPVLRPALTETTSLGAALLAGIGAGVFDLAELRSRSTPERRFEPTGDPSRRDQLRAGWRRAVSLALGWEKPS</sequence>
<feature type="binding site" evidence="9">
    <location>
        <position position="11"/>
    </location>
    <ligand>
        <name>ATP</name>
        <dbReference type="ChEBI" id="CHEBI:30616"/>
    </ligand>
</feature>
<dbReference type="InterPro" id="IPR018483">
    <property type="entry name" value="Carb_kinase_FGGY_CS"/>
</dbReference>
<evidence type="ECO:0000256" key="1">
    <source>
        <dbReference type="ARBA" id="ARBA00005190"/>
    </source>
</evidence>
<comment type="caution">
    <text evidence="13">The sequence shown here is derived from an EMBL/GenBank/DDBJ whole genome shotgun (WGS) entry which is preliminary data.</text>
</comment>
<comment type="similarity">
    <text evidence="2 9 10">Belongs to the FGGY kinase family.</text>
</comment>
<comment type="function">
    <text evidence="9">Key enzyme in the regulation of glycerol uptake and metabolism. Catalyzes the phosphorylation of glycerol to yield sn-glycerol 3-phosphate.</text>
</comment>
<feature type="domain" description="Carbohydrate kinase FGGY N-terminal" evidence="11">
    <location>
        <begin position="3"/>
        <end position="248"/>
    </location>
</feature>
<protein>
    <recommendedName>
        <fullName evidence="9">Glycerol kinase</fullName>
        <ecNumber evidence="9">2.7.1.30</ecNumber>
    </recommendedName>
    <alternativeName>
        <fullName evidence="9">ATP:glycerol 3-phosphotransferase</fullName>
    </alternativeName>
    <alternativeName>
        <fullName evidence="9">Glycerokinase</fullName>
        <shortName evidence="9">GK</shortName>
    </alternativeName>
</protein>
<dbReference type="GO" id="GO:0006072">
    <property type="term" value="P:glycerol-3-phosphate metabolic process"/>
    <property type="evidence" value="ECO:0007669"/>
    <property type="project" value="InterPro"/>
</dbReference>
<evidence type="ECO:0000256" key="8">
    <source>
        <dbReference type="ARBA" id="ARBA00052101"/>
    </source>
</evidence>
<dbReference type="EC" id="2.7.1.30" evidence="9"/>
<evidence type="ECO:0000256" key="6">
    <source>
        <dbReference type="ARBA" id="ARBA00022798"/>
    </source>
</evidence>
<feature type="binding site" evidence="9">
    <location>
        <position position="263"/>
    </location>
    <ligand>
        <name>ATP</name>
        <dbReference type="ChEBI" id="CHEBI:30616"/>
    </ligand>
</feature>